<dbReference type="AlphaFoldDB" id="A0A9D4G4Q9"/>
<organism evidence="2 3">
    <name type="scientific">Dreissena polymorpha</name>
    <name type="common">Zebra mussel</name>
    <name type="synonym">Mytilus polymorpha</name>
    <dbReference type="NCBI Taxonomy" id="45954"/>
    <lineage>
        <taxon>Eukaryota</taxon>
        <taxon>Metazoa</taxon>
        <taxon>Spiralia</taxon>
        <taxon>Lophotrochozoa</taxon>
        <taxon>Mollusca</taxon>
        <taxon>Bivalvia</taxon>
        <taxon>Autobranchia</taxon>
        <taxon>Heteroconchia</taxon>
        <taxon>Euheterodonta</taxon>
        <taxon>Imparidentia</taxon>
        <taxon>Neoheterodontei</taxon>
        <taxon>Myida</taxon>
        <taxon>Dreissenoidea</taxon>
        <taxon>Dreissenidae</taxon>
        <taxon>Dreissena</taxon>
    </lineage>
</organism>
<evidence type="ECO:0000313" key="2">
    <source>
        <dbReference type="EMBL" id="KAH3807527.1"/>
    </source>
</evidence>
<feature type="region of interest" description="Disordered" evidence="1">
    <location>
        <begin position="18"/>
        <end position="57"/>
    </location>
</feature>
<dbReference type="Proteomes" id="UP000828390">
    <property type="component" value="Unassembled WGS sequence"/>
</dbReference>
<proteinExistence type="predicted"/>
<evidence type="ECO:0000313" key="3">
    <source>
        <dbReference type="Proteomes" id="UP000828390"/>
    </source>
</evidence>
<sequence>MNVDINYKELVYLRRHVNKTGHNQAPSMECAKKPKTPGDDTGSDSSLDSDPEVDVDEEPCIELNVGRIIR</sequence>
<name>A0A9D4G4Q9_DREPO</name>
<comment type="caution">
    <text evidence="2">The sequence shown here is derived from an EMBL/GenBank/DDBJ whole genome shotgun (WGS) entry which is preliminary data.</text>
</comment>
<protein>
    <submittedName>
        <fullName evidence="2">Uncharacterized protein</fullName>
    </submittedName>
</protein>
<dbReference type="EMBL" id="JAIWYP010000006">
    <property type="protein sequence ID" value="KAH3807527.1"/>
    <property type="molecule type" value="Genomic_DNA"/>
</dbReference>
<keyword evidence="3" id="KW-1185">Reference proteome</keyword>
<gene>
    <name evidence="2" type="ORF">DPMN_135871</name>
</gene>
<reference evidence="2" key="1">
    <citation type="journal article" date="2019" name="bioRxiv">
        <title>The Genome of the Zebra Mussel, Dreissena polymorpha: A Resource for Invasive Species Research.</title>
        <authorList>
            <person name="McCartney M.A."/>
            <person name="Auch B."/>
            <person name="Kono T."/>
            <person name="Mallez S."/>
            <person name="Zhang Y."/>
            <person name="Obille A."/>
            <person name="Becker A."/>
            <person name="Abrahante J.E."/>
            <person name="Garbe J."/>
            <person name="Badalamenti J.P."/>
            <person name="Herman A."/>
            <person name="Mangelson H."/>
            <person name="Liachko I."/>
            <person name="Sullivan S."/>
            <person name="Sone E.D."/>
            <person name="Koren S."/>
            <person name="Silverstein K.A.T."/>
            <person name="Beckman K.B."/>
            <person name="Gohl D.M."/>
        </authorList>
    </citation>
    <scope>NUCLEOTIDE SEQUENCE</scope>
    <source>
        <strain evidence="2">Duluth1</strain>
        <tissue evidence="2">Whole animal</tissue>
    </source>
</reference>
<feature type="compositionally biased region" description="Acidic residues" evidence="1">
    <location>
        <begin position="47"/>
        <end position="57"/>
    </location>
</feature>
<accession>A0A9D4G4Q9</accession>
<reference evidence="2" key="2">
    <citation type="submission" date="2020-11" db="EMBL/GenBank/DDBJ databases">
        <authorList>
            <person name="McCartney M.A."/>
            <person name="Auch B."/>
            <person name="Kono T."/>
            <person name="Mallez S."/>
            <person name="Becker A."/>
            <person name="Gohl D.M."/>
            <person name="Silverstein K.A.T."/>
            <person name="Koren S."/>
            <person name="Bechman K.B."/>
            <person name="Herman A."/>
            <person name="Abrahante J.E."/>
            <person name="Garbe J."/>
        </authorList>
    </citation>
    <scope>NUCLEOTIDE SEQUENCE</scope>
    <source>
        <strain evidence="2">Duluth1</strain>
        <tissue evidence="2">Whole animal</tissue>
    </source>
</reference>
<evidence type="ECO:0000256" key="1">
    <source>
        <dbReference type="SAM" id="MobiDB-lite"/>
    </source>
</evidence>